<accession>A0A1Q8QAC8</accession>
<evidence type="ECO:0000313" key="2">
    <source>
        <dbReference type="Proteomes" id="UP000186102"/>
    </source>
</evidence>
<sequence>MLASISDNYQKMMFVLLQAKAVYRSIRRMASIVTENVMILIMFYLKASKSLSIY</sequence>
<reference evidence="1 2" key="1">
    <citation type="submission" date="2016-09" db="EMBL/GenBank/DDBJ databases">
        <title>Complete genome of Desulfosporosinus sp. OL.</title>
        <authorList>
            <person name="Mardanov A."/>
            <person name="Beletsky A."/>
            <person name="Panova A."/>
            <person name="Karnachuk O."/>
            <person name="Ravin N."/>
        </authorList>
    </citation>
    <scope>NUCLEOTIDE SEQUENCE [LARGE SCALE GENOMIC DNA]</scope>
    <source>
        <strain evidence="1 2">OL</strain>
    </source>
</reference>
<keyword evidence="2" id="KW-1185">Reference proteome</keyword>
<protein>
    <submittedName>
        <fullName evidence="1">Uncharacterized protein</fullName>
    </submittedName>
</protein>
<dbReference type="Proteomes" id="UP000186102">
    <property type="component" value="Unassembled WGS sequence"/>
</dbReference>
<organism evidence="1 2">
    <name type="scientific">Desulfosporosinus metallidurans</name>
    <dbReference type="NCBI Taxonomy" id="1888891"/>
    <lineage>
        <taxon>Bacteria</taxon>
        <taxon>Bacillati</taxon>
        <taxon>Bacillota</taxon>
        <taxon>Clostridia</taxon>
        <taxon>Eubacteriales</taxon>
        <taxon>Desulfitobacteriaceae</taxon>
        <taxon>Desulfosporosinus</taxon>
    </lineage>
</organism>
<dbReference type="EMBL" id="MLBF01000253">
    <property type="protein sequence ID" value="OLN24304.1"/>
    <property type="molecule type" value="Genomic_DNA"/>
</dbReference>
<comment type="caution">
    <text evidence="1">The sequence shown here is derived from an EMBL/GenBank/DDBJ whole genome shotgun (WGS) entry which is preliminary data.</text>
</comment>
<proteinExistence type="predicted"/>
<gene>
    <name evidence="1" type="ORF">DSOL_5447</name>
</gene>
<dbReference type="AlphaFoldDB" id="A0A1Q8QAC8"/>
<evidence type="ECO:0000313" key="1">
    <source>
        <dbReference type="EMBL" id="OLN24304.1"/>
    </source>
</evidence>
<name>A0A1Q8QAC8_9FIRM</name>